<dbReference type="InterPro" id="IPR027469">
    <property type="entry name" value="Cation_efflux_TMD_sf"/>
</dbReference>
<protein>
    <submittedName>
        <fullName evidence="11">Cation diffusion facilitator family transporter</fullName>
    </submittedName>
</protein>
<keyword evidence="12" id="KW-1185">Reference proteome</keyword>
<dbReference type="GO" id="GO:0015093">
    <property type="term" value="F:ferrous iron transmembrane transporter activity"/>
    <property type="evidence" value="ECO:0007669"/>
    <property type="project" value="TreeGrafter"/>
</dbReference>
<feature type="domain" description="Cation efflux protein transmembrane" evidence="9">
    <location>
        <begin position="20"/>
        <end position="213"/>
    </location>
</feature>
<gene>
    <name evidence="11" type="ORF">GVO57_02735</name>
</gene>
<organism evidence="11 12">
    <name type="scientific">Sphingomonas changnyeongensis</name>
    <dbReference type="NCBI Taxonomy" id="2698679"/>
    <lineage>
        <taxon>Bacteria</taxon>
        <taxon>Pseudomonadati</taxon>
        <taxon>Pseudomonadota</taxon>
        <taxon>Alphaproteobacteria</taxon>
        <taxon>Sphingomonadales</taxon>
        <taxon>Sphingomonadaceae</taxon>
        <taxon>Sphingomonas</taxon>
    </lineage>
</organism>
<feature type="transmembrane region" description="Helical" evidence="8">
    <location>
        <begin position="122"/>
        <end position="140"/>
    </location>
</feature>
<dbReference type="SUPFAM" id="SSF160240">
    <property type="entry name" value="Cation efflux protein cytoplasmic domain-like"/>
    <property type="match status" value="1"/>
</dbReference>
<dbReference type="InterPro" id="IPR027470">
    <property type="entry name" value="Cation_efflux_CTD"/>
</dbReference>
<dbReference type="PANTHER" id="PTHR43840">
    <property type="entry name" value="MITOCHONDRIAL METAL TRANSPORTER 1-RELATED"/>
    <property type="match status" value="1"/>
</dbReference>
<dbReference type="Gene3D" id="1.20.1510.10">
    <property type="entry name" value="Cation efflux protein transmembrane domain"/>
    <property type="match status" value="1"/>
</dbReference>
<evidence type="ECO:0000259" key="10">
    <source>
        <dbReference type="Pfam" id="PF16916"/>
    </source>
</evidence>
<keyword evidence="6 8" id="KW-1133">Transmembrane helix</keyword>
<accession>A0A7Z2S534</accession>
<feature type="domain" description="Cation efflux protein cytoplasmic" evidence="10">
    <location>
        <begin position="220"/>
        <end position="294"/>
    </location>
</feature>
<dbReference type="Proteomes" id="UP000464468">
    <property type="component" value="Chromosome"/>
</dbReference>
<keyword evidence="5 8" id="KW-0812">Transmembrane</keyword>
<comment type="subcellular location">
    <subcellularLocation>
        <location evidence="1">Membrane</location>
        <topology evidence="1">Multi-pass membrane protein</topology>
    </subcellularLocation>
</comment>
<keyword evidence="3" id="KW-0813">Transport</keyword>
<dbReference type="PANTHER" id="PTHR43840:SF41">
    <property type="entry name" value="CATION-EFFLUX PUMP FIEF"/>
    <property type="match status" value="1"/>
</dbReference>
<dbReference type="Pfam" id="PF01545">
    <property type="entry name" value="Cation_efflux"/>
    <property type="match status" value="1"/>
</dbReference>
<dbReference type="Pfam" id="PF16916">
    <property type="entry name" value="ZT_dimer"/>
    <property type="match status" value="1"/>
</dbReference>
<dbReference type="InterPro" id="IPR002524">
    <property type="entry name" value="Cation_efflux"/>
</dbReference>
<dbReference type="AlphaFoldDB" id="A0A7Z2S534"/>
<dbReference type="GO" id="GO:0015086">
    <property type="term" value="F:cadmium ion transmembrane transporter activity"/>
    <property type="evidence" value="ECO:0007669"/>
    <property type="project" value="TreeGrafter"/>
</dbReference>
<feature type="transmembrane region" description="Helical" evidence="8">
    <location>
        <begin position="86"/>
        <end position="107"/>
    </location>
</feature>
<dbReference type="InterPro" id="IPR036837">
    <property type="entry name" value="Cation_efflux_CTD_sf"/>
</dbReference>
<evidence type="ECO:0000256" key="2">
    <source>
        <dbReference type="ARBA" id="ARBA00008114"/>
    </source>
</evidence>
<evidence type="ECO:0000256" key="3">
    <source>
        <dbReference type="ARBA" id="ARBA00022448"/>
    </source>
</evidence>
<dbReference type="GO" id="GO:0006882">
    <property type="term" value="P:intracellular zinc ion homeostasis"/>
    <property type="evidence" value="ECO:0007669"/>
    <property type="project" value="TreeGrafter"/>
</dbReference>
<dbReference type="NCBIfam" id="TIGR01297">
    <property type="entry name" value="CDF"/>
    <property type="match status" value="1"/>
</dbReference>
<dbReference type="EMBL" id="CP047895">
    <property type="protein sequence ID" value="QHL89938.1"/>
    <property type="molecule type" value="Genomic_DNA"/>
</dbReference>
<keyword evidence="7 8" id="KW-0472">Membrane</keyword>
<evidence type="ECO:0000313" key="12">
    <source>
        <dbReference type="Proteomes" id="UP000464468"/>
    </source>
</evidence>
<reference evidence="11 12" key="1">
    <citation type="submission" date="2020-01" db="EMBL/GenBank/DDBJ databases">
        <title>Sphingomonas sp. C33 whole genome sequece.</title>
        <authorList>
            <person name="Park C."/>
        </authorList>
    </citation>
    <scope>NUCLEOTIDE SEQUENCE [LARGE SCALE GENOMIC DNA]</scope>
    <source>
        <strain evidence="11 12">C33</strain>
    </source>
</reference>
<dbReference type="SUPFAM" id="SSF161111">
    <property type="entry name" value="Cation efflux protein transmembrane domain-like"/>
    <property type="match status" value="1"/>
</dbReference>
<evidence type="ECO:0000256" key="6">
    <source>
        <dbReference type="ARBA" id="ARBA00022989"/>
    </source>
</evidence>
<evidence type="ECO:0000313" key="11">
    <source>
        <dbReference type="EMBL" id="QHL89938.1"/>
    </source>
</evidence>
<keyword evidence="4" id="KW-1003">Cell membrane</keyword>
<dbReference type="KEGG" id="schy:GVO57_02735"/>
<evidence type="ECO:0000259" key="9">
    <source>
        <dbReference type="Pfam" id="PF01545"/>
    </source>
</evidence>
<dbReference type="GO" id="GO:0005886">
    <property type="term" value="C:plasma membrane"/>
    <property type="evidence" value="ECO:0007669"/>
    <property type="project" value="TreeGrafter"/>
</dbReference>
<evidence type="ECO:0000256" key="1">
    <source>
        <dbReference type="ARBA" id="ARBA00004141"/>
    </source>
</evidence>
<evidence type="ECO:0000256" key="8">
    <source>
        <dbReference type="SAM" id="Phobius"/>
    </source>
</evidence>
<name>A0A7Z2S534_9SPHN</name>
<dbReference type="InterPro" id="IPR058533">
    <property type="entry name" value="Cation_efflux_TM"/>
</dbReference>
<evidence type="ECO:0000256" key="4">
    <source>
        <dbReference type="ARBA" id="ARBA00022475"/>
    </source>
</evidence>
<dbReference type="RefSeq" id="WP_160591635.1">
    <property type="nucleotide sequence ID" value="NZ_CP047895.1"/>
</dbReference>
<dbReference type="Gene3D" id="3.30.70.1350">
    <property type="entry name" value="Cation efflux protein, cytoplasmic domain"/>
    <property type="match status" value="1"/>
</dbReference>
<dbReference type="InterPro" id="IPR050291">
    <property type="entry name" value="CDF_Transporter"/>
</dbReference>
<proteinExistence type="inferred from homology"/>
<evidence type="ECO:0000256" key="5">
    <source>
        <dbReference type="ARBA" id="ARBA00022692"/>
    </source>
</evidence>
<evidence type="ECO:0000256" key="7">
    <source>
        <dbReference type="ARBA" id="ARBA00023136"/>
    </source>
</evidence>
<dbReference type="GO" id="GO:0015341">
    <property type="term" value="F:zinc efflux antiporter activity"/>
    <property type="evidence" value="ECO:0007669"/>
    <property type="project" value="TreeGrafter"/>
</dbReference>
<comment type="similarity">
    <text evidence="2">Belongs to the cation diffusion facilitator (CDF) transporter (TC 2.A.4) family.</text>
</comment>
<sequence>MTESDRHAAPYARLTRLAALASVSAALLLLALKGFAAWRTGSVAMLGSLADTGFDLAASLITLWAVQLAALPADHDHRFGHGKAEALAALAQVGLIAVSAAGIGWRAVDRLVAGAAPANPEWGIGVSLAAIAVTAVLLTVQRRVIRRTGSVAIAADNLHYQSDLMLNLGVIAALALEAWAGLGGADALGGIAIALWLLRGAWQAARAAVDQLMDREWPEPKRRAFIAIANDHPAFRGIHDLRTRTSGIHDFAQFHVWVDPAMTIAEAHDVVEEMEARLARAFPDTEVLIHLDPEGKIDRAGRADEHLREMPER</sequence>
<feature type="transmembrane region" description="Helical" evidence="8">
    <location>
        <begin position="52"/>
        <end position="74"/>
    </location>
</feature>